<sequence>MAAAIYGYDFEKDKTNEKEIDGIRLYNCTSQRLRNSNRTDHDQGEDTSYLRNHSQDSRFMMVKHNYFFDDTQPARPPGCPPCPLLRKPGPCK</sequence>
<dbReference type="EMBL" id="MU826363">
    <property type="protein sequence ID" value="KAJ7378687.1"/>
    <property type="molecule type" value="Genomic_DNA"/>
</dbReference>
<gene>
    <name evidence="2" type="ORF">OS493_021267</name>
</gene>
<comment type="caution">
    <text evidence="2">The sequence shown here is derived from an EMBL/GenBank/DDBJ whole genome shotgun (WGS) entry which is preliminary data.</text>
</comment>
<protein>
    <submittedName>
        <fullName evidence="2">Uncharacterized protein</fullName>
    </submittedName>
</protein>
<organism evidence="2 3">
    <name type="scientific">Desmophyllum pertusum</name>
    <dbReference type="NCBI Taxonomy" id="174260"/>
    <lineage>
        <taxon>Eukaryota</taxon>
        <taxon>Metazoa</taxon>
        <taxon>Cnidaria</taxon>
        <taxon>Anthozoa</taxon>
        <taxon>Hexacorallia</taxon>
        <taxon>Scleractinia</taxon>
        <taxon>Caryophylliina</taxon>
        <taxon>Caryophylliidae</taxon>
        <taxon>Desmophyllum</taxon>
    </lineage>
</organism>
<keyword evidence="3" id="KW-1185">Reference proteome</keyword>
<evidence type="ECO:0000256" key="1">
    <source>
        <dbReference type="SAM" id="MobiDB-lite"/>
    </source>
</evidence>
<evidence type="ECO:0000313" key="2">
    <source>
        <dbReference type="EMBL" id="KAJ7378687.1"/>
    </source>
</evidence>
<reference evidence="2" key="1">
    <citation type="submission" date="2023-01" db="EMBL/GenBank/DDBJ databases">
        <title>Genome assembly of the deep-sea coral Lophelia pertusa.</title>
        <authorList>
            <person name="Herrera S."/>
            <person name="Cordes E."/>
        </authorList>
    </citation>
    <scope>NUCLEOTIDE SEQUENCE</scope>
    <source>
        <strain evidence="2">USNM1676648</strain>
        <tissue evidence="2">Polyp</tissue>
    </source>
</reference>
<accession>A0A9X0CWL5</accession>
<evidence type="ECO:0000313" key="3">
    <source>
        <dbReference type="Proteomes" id="UP001163046"/>
    </source>
</evidence>
<proteinExistence type="predicted"/>
<name>A0A9X0CWL5_9CNID</name>
<dbReference type="AlphaFoldDB" id="A0A9X0CWL5"/>
<feature type="region of interest" description="Disordered" evidence="1">
    <location>
        <begin position="34"/>
        <end position="54"/>
    </location>
</feature>
<dbReference type="Proteomes" id="UP001163046">
    <property type="component" value="Unassembled WGS sequence"/>
</dbReference>